<evidence type="ECO:0000313" key="1">
    <source>
        <dbReference type="EMBL" id="THU98516.1"/>
    </source>
</evidence>
<name>A0A4S8M843_DENBC</name>
<dbReference type="OrthoDB" id="3187696at2759"/>
<reference evidence="1 2" key="1">
    <citation type="journal article" date="2019" name="Nat. Ecol. Evol.">
        <title>Megaphylogeny resolves global patterns of mushroom evolution.</title>
        <authorList>
            <person name="Varga T."/>
            <person name="Krizsan K."/>
            <person name="Foldi C."/>
            <person name="Dima B."/>
            <person name="Sanchez-Garcia M."/>
            <person name="Sanchez-Ramirez S."/>
            <person name="Szollosi G.J."/>
            <person name="Szarkandi J.G."/>
            <person name="Papp V."/>
            <person name="Albert L."/>
            <person name="Andreopoulos W."/>
            <person name="Angelini C."/>
            <person name="Antonin V."/>
            <person name="Barry K.W."/>
            <person name="Bougher N.L."/>
            <person name="Buchanan P."/>
            <person name="Buyck B."/>
            <person name="Bense V."/>
            <person name="Catcheside P."/>
            <person name="Chovatia M."/>
            <person name="Cooper J."/>
            <person name="Damon W."/>
            <person name="Desjardin D."/>
            <person name="Finy P."/>
            <person name="Geml J."/>
            <person name="Haridas S."/>
            <person name="Hughes K."/>
            <person name="Justo A."/>
            <person name="Karasinski D."/>
            <person name="Kautmanova I."/>
            <person name="Kiss B."/>
            <person name="Kocsube S."/>
            <person name="Kotiranta H."/>
            <person name="LaButti K.M."/>
            <person name="Lechner B.E."/>
            <person name="Liimatainen K."/>
            <person name="Lipzen A."/>
            <person name="Lukacs Z."/>
            <person name="Mihaltcheva S."/>
            <person name="Morgado L.N."/>
            <person name="Niskanen T."/>
            <person name="Noordeloos M.E."/>
            <person name="Ohm R.A."/>
            <person name="Ortiz-Santana B."/>
            <person name="Ovrebo C."/>
            <person name="Racz N."/>
            <person name="Riley R."/>
            <person name="Savchenko A."/>
            <person name="Shiryaev A."/>
            <person name="Soop K."/>
            <person name="Spirin V."/>
            <person name="Szebenyi C."/>
            <person name="Tomsovsky M."/>
            <person name="Tulloss R.E."/>
            <person name="Uehling J."/>
            <person name="Grigoriev I.V."/>
            <person name="Vagvolgyi C."/>
            <person name="Papp T."/>
            <person name="Martin F.M."/>
            <person name="Miettinen O."/>
            <person name="Hibbett D.S."/>
            <person name="Nagy L.G."/>
        </authorList>
    </citation>
    <scope>NUCLEOTIDE SEQUENCE [LARGE SCALE GENOMIC DNA]</scope>
    <source>
        <strain evidence="1 2">CBS 962.96</strain>
    </source>
</reference>
<dbReference type="EMBL" id="ML179134">
    <property type="protein sequence ID" value="THU98516.1"/>
    <property type="molecule type" value="Genomic_DNA"/>
</dbReference>
<accession>A0A4S8M843</accession>
<protein>
    <submittedName>
        <fullName evidence="1">Uncharacterized protein</fullName>
    </submittedName>
</protein>
<dbReference type="Proteomes" id="UP000297245">
    <property type="component" value="Unassembled WGS sequence"/>
</dbReference>
<evidence type="ECO:0000313" key="2">
    <source>
        <dbReference type="Proteomes" id="UP000297245"/>
    </source>
</evidence>
<gene>
    <name evidence="1" type="ORF">K435DRAFT_856523</name>
</gene>
<dbReference type="AlphaFoldDB" id="A0A4S8M843"/>
<organism evidence="1 2">
    <name type="scientific">Dendrothele bispora (strain CBS 962.96)</name>
    <dbReference type="NCBI Taxonomy" id="1314807"/>
    <lineage>
        <taxon>Eukaryota</taxon>
        <taxon>Fungi</taxon>
        <taxon>Dikarya</taxon>
        <taxon>Basidiomycota</taxon>
        <taxon>Agaricomycotina</taxon>
        <taxon>Agaricomycetes</taxon>
        <taxon>Agaricomycetidae</taxon>
        <taxon>Agaricales</taxon>
        <taxon>Agaricales incertae sedis</taxon>
        <taxon>Dendrothele</taxon>
    </lineage>
</organism>
<keyword evidence="2" id="KW-1185">Reference proteome</keyword>
<sequence>MAVLPSLRFYFFSSSPQAHHLRSARLWPPLYAEAQARQEKILSLKLARDQISGTSTSFGLSTSIDPKSYLTSLNSVILKSGAKIGDIKRAECFSTPWSSLIPHARLVGSPLRGWKNTQGRMVAARKLIKQGYEQCQKREDVWLEAARLHVRTFSPIPGSHLSCDIDLASVTLSATHNCHTPSHQDSSSLCSARLRLPSLP</sequence>
<proteinExistence type="predicted"/>